<dbReference type="AlphaFoldDB" id="A0A0S4IL48"/>
<dbReference type="Gene3D" id="3.50.50.60">
    <property type="entry name" value="FAD/NAD(P)-binding domain"/>
    <property type="match status" value="1"/>
</dbReference>
<evidence type="ECO:0000313" key="3">
    <source>
        <dbReference type="Proteomes" id="UP000051952"/>
    </source>
</evidence>
<protein>
    <recommendedName>
        <fullName evidence="1">FAD dependent oxidoreductase domain-containing protein</fullName>
    </recommendedName>
</protein>
<proteinExistence type="predicted"/>
<evidence type="ECO:0000313" key="2">
    <source>
        <dbReference type="EMBL" id="CUE69963.1"/>
    </source>
</evidence>
<dbReference type="Gene3D" id="3.30.9.10">
    <property type="entry name" value="D-Amino Acid Oxidase, subunit A, domain 2"/>
    <property type="match status" value="1"/>
</dbReference>
<dbReference type="SUPFAM" id="SSF51905">
    <property type="entry name" value="FAD/NAD(P)-binding domain"/>
    <property type="match status" value="1"/>
</dbReference>
<dbReference type="SUPFAM" id="SSF54373">
    <property type="entry name" value="FAD-linked reductases, C-terminal domain"/>
    <property type="match status" value="1"/>
</dbReference>
<dbReference type="OrthoDB" id="498204at2759"/>
<organism evidence="2 3">
    <name type="scientific">Bodo saltans</name>
    <name type="common">Flagellated protozoan</name>
    <dbReference type="NCBI Taxonomy" id="75058"/>
    <lineage>
        <taxon>Eukaryota</taxon>
        <taxon>Discoba</taxon>
        <taxon>Euglenozoa</taxon>
        <taxon>Kinetoplastea</taxon>
        <taxon>Metakinetoplastina</taxon>
        <taxon>Eubodonida</taxon>
        <taxon>Bodonidae</taxon>
        <taxon>Bodo</taxon>
    </lineage>
</organism>
<dbReference type="EMBL" id="CYKH01000080">
    <property type="protein sequence ID" value="CUE69963.1"/>
    <property type="molecule type" value="Genomic_DNA"/>
</dbReference>
<name>A0A0S4IL48_BODSA</name>
<dbReference type="PANTHER" id="PTHR42720:SF1">
    <property type="entry name" value="GLYCEROL 3-PHOSPHATE OXIDASE"/>
    <property type="match status" value="1"/>
</dbReference>
<dbReference type="Proteomes" id="UP000051952">
    <property type="component" value="Unassembled WGS sequence"/>
</dbReference>
<dbReference type="OMA" id="DARCVIN"/>
<keyword evidence="3" id="KW-1185">Reference proteome</keyword>
<dbReference type="VEuPathDB" id="TriTrypDB:BSAL_52240"/>
<dbReference type="InterPro" id="IPR036188">
    <property type="entry name" value="FAD/NAD-bd_sf"/>
</dbReference>
<dbReference type="Pfam" id="PF01266">
    <property type="entry name" value="DAO"/>
    <property type="match status" value="1"/>
</dbReference>
<reference evidence="3" key="1">
    <citation type="submission" date="2015-09" db="EMBL/GenBank/DDBJ databases">
        <authorList>
            <consortium name="Pathogen Informatics"/>
        </authorList>
    </citation>
    <scope>NUCLEOTIDE SEQUENCE [LARGE SCALE GENOMIC DNA]</scope>
    <source>
        <strain evidence="3">Lake Konstanz</strain>
    </source>
</reference>
<dbReference type="InterPro" id="IPR052745">
    <property type="entry name" value="G3P_Oxidase/Oxidoreductase"/>
</dbReference>
<gene>
    <name evidence="2" type="ORF">BSAL_52240</name>
</gene>
<evidence type="ECO:0000259" key="1">
    <source>
        <dbReference type="Pfam" id="PF01266"/>
    </source>
</evidence>
<sequence length="483" mass="51381">MSNAASSTKEIHVDVAVIGGGVMGIALARQLLLVASSSSPDAASTASSQPSSRPTTVALVEALPFMLCGASAGNSAMIHCGFDCTTGTVEHAMVVRGHRLFSEYAADCARRGLYLPWVPSGAIMLAMSNEEMSIVRDDILPKAVANGVTNTKLLTSREEVLALEPHVHLNVVGGLHVPSEWIVDPWRYPALLLAEAATAPGLSIIRSCRVTSVRREEEEGGGGPYHQWYRLFDHKGQCRVKARMVVNCAGLKGDAVEALLHSTNHSSPPPRLAFDVFPRLGRFIQFGPEAAPLVQRALLPIPTKKSKGIIVFRTVYGQVFVGPTAEDPDEPRASQSAVVKSLRNAASSKVPALKDVQDVATYAGARPALRQRQDYLIDLDSRDIGWFTVAGVRSTGLTASLAVAELVAPRVLQQLLMTTSSNSSSSCRASPPQTVAPYCINSAPLPSAEAVNASLQMLLGPGGPLSYDRRHPISSEGCPTPKL</sequence>
<dbReference type="InterPro" id="IPR006076">
    <property type="entry name" value="FAD-dep_OxRdtase"/>
</dbReference>
<accession>A0A0S4IL48</accession>
<dbReference type="PANTHER" id="PTHR42720">
    <property type="entry name" value="GLYCEROL-3-PHOSPHATE DEHYDROGENASE"/>
    <property type="match status" value="1"/>
</dbReference>
<feature type="domain" description="FAD dependent oxidoreductase" evidence="1">
    <location>
        <begin position="14"/>
        <end position="408"/>
    </location>
</feature>